<evidence type="ECO:0000256" key="10">
    <source>
        <dbReference type="ARBA" id="ARBA00023002"/>
    </source>
</evidence>
<dbReference type="PRINTS" id="PR00385">
    <property type="entry name" value="P450"/>
</dbReference>
<name>A0A6J3BYS3_GALME</name>
<dbReference type="Pfam" id="PF00067">
    <property type="entry name" value="p450"/>
    <property type="match status" value="1"/>
</dbReference>
<keyword evidence="6 15" id="KW-0349">Heme</keyword>
<reference evidence="18" key="1">
    <citation type="submission" date="2025-08" db="UniProtKB">
        <authorList>
            <consortium name="RefSeq"/>
        </authorList>
    </citation>
    <scope>IDENTIFICATION</scope>
    <source>
        <tissue evidence="18">Whole larvae</tissue>
    </source>
</reference>
<dbReference type="PROSITE" id="PS00086">
    <property type="entry name" value="CYTOCHROME_P450"/>
    <property type="match status" value="1"/>
</dbReference>
<protein>
    <recommendedName>
        <fullName evidence="5">unspecific monooxygenase</fullName>
        <ecNumber evidence="5">1.14.14.1</ecNumber>
    </recommendedName>
</protein>
<dbReference type="CDD" id="cd11056">
    <property type="entry name" value="CYP6-like"/>
    <property type="match status" value="1"/>
</dbReference>
<organism evidence="17 18">
    <name type="scientific">Galleria mellonella</name>
    <name type="common">Greater wax moth</name>
    <dbReference type="NCBI Taxonomy" id="7137"/>
    <lineage>
        <taxon>Eukaryota</taxon>
        <taxon>Metazoa</taxon>
        <taxon>Ecdysozoa</taxon>
        <taxon>Arthropoda</taxon>
        <taxon>Hexapoda</taxon>
        <taxon>Insecta</taxon>
        <taxon>Pterygota</taxon>
        <taxon>Neoptera</taxon>
        <taxon>Endopterygota</taxon>
        <taxon>Lepidoptera</taxon>
        <taxon>Glossata</taxon>
        <taxon>Ditrysia</taxon>
        <taxon>Pyraloidea</taxon>
        <taxon>Pyralidae</taxon>
        <taxon>Galleriinae</taxon>
        <taxon>Galleria</taxon>
    </lineage>
</organism>
<evidence type="ECO:0000256" key="12">
    <source>
        <dbReference type="ARBA" id="ARBA00023033"/>
    </source>
</evidence>
<evidence type="ECO:0000256" key="15">
    <source>
        <dbReference type="PIRSR" id="PIRSR602401-1"/>
    </source>
</evidence>
<evidence type="ECO:0000256" key="16">
    <source>
        <dbReference type="RuleBase" id="RU000461"/>
    </source>
</evidence>
<dbReference type="GO" id="GO:0020037">
    <property type="term" value="F:heme binding"/>
    <property type="evidence" value="ECO:0007669"/>
    <property type="project" value="InterPro"/>
</dbReference>
<gene>
    <name evidence="18" type="primary">LOC113509800</name>
</gene>
<evidence type="ECO:0000256" key="4">
    <source>
        <dbReference type="ARBA" id="ARBA00010617"/>
    </source>
</evidence>
<dbReference type="Proteomes" id="UP001652740">
    <property type="component" value="Unplaced"/>
</dbReference>
<keyword evidence="12 16" id="KW-0503">Monooxygenase</keyword>
<keyword evidence="10 16" id="KW-0560">Oxidoreductase</keyword>
<dbReference type="AlphaFoldDB" id="A0A6J3BYS3"/>
<evidence type="ECO:0000256" key="14">
    <source>
        <dbReference type="ARBA" id="ARBA00047827"/>
    </source>
</evidence>
<evidence type="ECO:0000256" key="5">
    <source>
        <dbReference type="ARBA" id="ARBA00012109"/>
    </source>
</evidence>
<keyword evidence="13" id="KW-0472">Membrane</keyword>
<dbReference type="GeneID" id="113509800"/>
<comment type="subcellular location">
    <subcellularLocation>
        <location evidence="3">Endoplasmic reticulum membrane</location>
        <topology evidence="3">Peripheral membrane protein</topology>
    </subcellularLocation>
    <subcellularLocation>
        <location evidence="2">Microsome membrane</location>
        <topology evidence="2">Peripheral membrane protein</topology>
    </subcellularLocation>
</comment>
<dbReference type="RefSeq" id="XP_031766608.2">
    <property type="nucleotide sequence ID" value="XM_031910748.2"/>
</dbReference>
<dbReference type="GO" id="GO:0005506">
    <property type="term" value="F:iron ion binding"/>
    <property type="evidence" value="ECO:0007669"/>
    <property type="project" value="InterPro"/>
</dbReference>
<dbReference type="PANTHER" id="PTHR24292">
    <property type="entry name" value="CYTOCHROME P450"/>
    <property type="match status" value="1"/>
</dbReference>
<evidence type="ECO:0000256" key="2">
    <source>
        <dbReference type="ARBA" id="ARBA00004174"/>
    </source>
</evidence>
<dbReference type="InterPro" id="IPR036396">
    <property type="entry name" value="Cyt_P450_sf"/>
</dbReference>
<dbReference type="SUPFAM" id="SSF48264">
    <property type="entry name" value="Cytochrome P450"/>
    <property type="match status" value="1"/>
</dbReference>
<keyword evidence="11 15" id="KW-0408">Iron</keyword>
<evidence type="ECO:0000313" key="17">
    <source>
        <dbReference type="Proteomes" id="UP001652740"/>
    </source>
</evidence>
<evidence type="ECO:0000256" key="13">
    <source>
        <dbReference type="ARBA" id="ARBA00023136"/>
    </source>
</evidence>
<evidence type="ECO:0000256" key="8">
    <source>
        <dbReference type="ARBA" id="ARBA00022824"/>
    </source>
</evidence>
<dbReference type="InterPro" id="IPR001128">
    <property type="entry name" value="Cyt_P450"/>
</dbReference>
<proteinExistence type="inferred from homology"/>
<sequence length="498" mass="57872">MLWLYVILVLYIFYTFTKQKYNYWIKFGVKGPSPLPFVGNFGKVMLQKESVNQCVKDIYKQYSEEKIVGIYRGFQPILLIRDPELIKQILIKDFNFFQDRGISTSRSRISENLFSAEGEKWRILRQKLTPVFTSKRLKDMIPLIENCIENYLNYVEHLVENNIEHELRLLASKYTLQAIVSCAFGLNIDTYSDTQNEFTIMAKRVFSPTTIVKFITILDMIIPGIRRIIKSSNDISDFFLNLVRKVIEERKNKPMLRKDFMDLMIELKEQGNISGKNQYTGTAEIQIDDNLIAAQALVFYAAGFETSSATMSFMLYELALNQNIQDKVYQEIHKITEKYNNKLTYESIKELTYLEMVFEETLRKHSVAGILFRKCKTNYSLPGTKVILQKGTPVIISVSGLQQDPNYFPNPEIFNPDNFLPENKNKRPQYTHMPFGDGPRNCIGMRFAIVQSMMGIAAFLRKFKVIPSTKTRTKLRYDPKAITLTSLDGIWLKIVKRS</sequence>
<comment type="catalytic activity">
    <reaction evidence="14">
        <text>an organic molecule + reduced [NADPH--hemoprotein reductase] + O2 = an alcohol + oxidized [NADPH--hemoprotein reductase] + H2O + H(+)</text>
        <dbReference type="Rhea" id="RHEA:17149"/>
        <dbReference type="Rhea" id="RHEA-COMP:11964"/>
        <dbReference type="Rhea" id="RHEA-COMP:11965"/>
        <dbReference type="ChEBI" id="CHEBI:15377"/>
        <dbReference type="ChEBI" id="CHEBI:15378"/>
        <dbReference type="ChEBI" id="CHEBI:15379"/>
        <dbReference type="ChEBI" id="CHEBI:30879"/>
        <dbReference type="ChEBI" id="CHEBI:57618"/>
        <dbReference type="ChEBI" id="CHEBI:58210"/>
        <dbReference type="ChEBI" id="CHEBI:142491"/>
        <dbReference type="EC" id="1.14.14.1"/>
    </reaction>
</comment>
<dbReference type="FunCoup" id="A0A6J3BYS3">
    <property type="interactions" value="39"/>
</dbReference>
<comment type="similarity">
    <text evidence="4 16">Belongs to the cytochrome P450 family.</text>
</comment>
<evidence type="ECO:0000256" key="6">
    <source>
        <dbReference type="ARBA" id="ARBA00022617"/>
    </source>
</evidence>
<evidence type="ECO:0000256" key="1">
    <source>
        <dbReference type="ARBA" id="ARBA00001971"/>
    </source>
</evidence>
<dbReference type="GO" id="GO:0016712">
    <property type="term" value="F:oxidoreductase activity, acting on paired donors, with incorporation or reduction of molecular oxygen, reduced flavin or flavoprotein as one donor, and incorporation of one atom of oxygen"/>
    <property type="evidence" value="ECO:0007669"/>
    <property type="project" value="UniProtKB-EC"/>
</dbReference>
<keyword evidence="9" id="KW-0492">Microsome</keyword>
<dbReference type="PRINTS" id="PR00463">
    <property type="entry name" value="EP450I"/>
</dbReference>
<dbReference type="PANTHER" id="PTHR24292:SF54">
    <property type="entry name" value="CYP9F3-RELATED"/>
    <property type="match status" value="1"/>
</dbReference>
<evidence type="ECO:0000256" key="11">
    <source>
        <dbReference type="ARBA" id="ARBA00023004"/>
    </source>
</evidence>
<dbReference type="EC" id="1.14.14.1" evidence="5"/>
<accession>A0A6J3BYS3</accession>
<dbReference type="Gene3D" id="1.10.630.10">
    <property type="entry name" value="Cytochrome P450"/>
    <property type="match status" value="1"/>
</dbReference>
<keyword evidence="17" id="KW-1185">Reference proteome</keyword>
<comment type="cofactor">
    <cofactor evidence="1 15">
        <name>heme</name>
        <dbReference type="ChEBI" id="CHEBI:30413"/>
    </cofactor>
</comment>
<feature type="binding site" description="axial binding residue" evidence="15">
    <location>
        <position position="442"/>
    </location>
    <ligand>
        <name>heme</name>
        <dbReference type="ChEBI" id="CHEBI:30413"/>
    </ligand>
    <ligandPart>
        <name>Fe</name>
        <dbReference type="ChEBI" id="CHEBI:18248"/>
    </ligandPart>
</feature>
<evidence type="ECO:0000313" key="18">
    <source>
        <dbReference type="RefSeq" id="XP_031766608.2"/>
    </source>
</evidence>
<dbReference type="InterPro" id="IPR017972">
    <property type="entry name" value="Cyt_P450_CS"/>
</dbReference>
<keyword evidence="7 15" id="KW-0479">Metal-binding</keyword>
<dbReference type="GO" id="GO:0005789">
    <property type="term" value="C:endoplasmic reticulum membrane"/>
    <property type="evidence" value="ECO:0007669"/>
    <property type="project" value="UniProtKB-SubCell"/>
</dbReference>
<evidence type="ECO:0000256" key="3">
    <source>
        <dbReference type="ARBA" id="ARBA00004406"/>
    </source>
</evidence>
<dbReference type="KEGG" id="gmw:113509800"/>
<evidence type="ECO:0000256" key="9">
    <source>
        <dbReference type="ARBA" id="ARBA00022848"/>
    </source>
</evidence>
<evidence type="ECO:0000256" key="7">
    <source>
        <dbReference type="ARBA" id="ARBA00022723"/>
    </source>
</evidence>
<dbReference type="InterPro" id="IPR002401">
    <property type="entry name" value="Cyt_P450_E_grp-I"/>
</dbReference>
<keyword evidence="8" id="KW-0256">Endoplasmic reticulum</keyword>
<dbReference type="InterPro" id="IPR050476">
    <property type="entry name" value="Insect_CytP450_Detox"/>
</dbReference>
<dbReference type="InParanoid" id="A0A6J3BYS3"/>